<evidence type="ECO:0000256" key="8">
    <source>
        <dbReference type="ARBA" id="ARBA00023014"/>
    </source>
</evidence>
<dbReference type="InterPro" id="IPR056740">
    <property type="entry name" value="ILV_EDD_C"/>
</dbReference>
<keyword evidence="8" id="KW-0411">Iron-sulfur</keyword>
<keyword evidence="5" id="KW-0479">Metal-binding</keyword>
<accession>A0AAF0DEC3</accession>
<organism evidence="19 20">
    <name type="scientific">Emydomyces testavorans</name>
    <dbReference type="NCBI Taxonomy" id="2070801"/>
    <lineage>
        <taxon>Eukaryota</taxon>
        <taxon>Fungi</taxon>
        <taxon>Dikarya</taxon>
        <taxon>Ascomycota</taxon>
        <taxon>Pezizomycotina</taxon>
        <taxon>Eurotiomycetes</taxon>
        <taxon>Eurotiomycetidae</taxon>
        <taxon>Onygenales</taxon>
        <taxon>Nannizziopsiaceae</taxon>
        <taxon>Emydomyces</taxon>
    </lineage>
</organism>
<comment type="pathway">
    <text evidence="13">Amino-acid biosynthesis; L-isoleucine biosynthesis; L-isoleucine from 2-oxobutanoate: step 3/4.</text>
</comment>
<dbReference type="PANTHER" id="PTHR21000:SF5">
    <property type="entry name" value="DIHYDROXY-ACID DEHYDRATASE, MITOCHONDRIAL"/>
    <property type="match status" value="1"/>
</dbReference>
<proteinExistence type="inferred from homology"/>
<dbReference type="NCBIfam" id="TIGR00110">
    <property type="entry name" value="ilvD"/>
    <property type="match status" value="1"/>
</dbReference>
<keyword evidence="3" id="KW-0028">Amino-acid biosynthesis</keyword>
<dbReference type="GO" id="GO:0051537">
    <property type="term" value="F:2 iron, 2 sulfur cluster binding"/>
    <property type="evidence" value="ECO:0007669"/>
    <property type="project" value="UniProtKB-KW"/>
</dbReference>
<dbReference type="EC" id="4.2.1.9" evidence="14"/>
<evidence type="ECO:0000259" key="18">
    <source>
        <dbReference type="Pfam" id="PF24877"/>
    </source>
</evidence>
<dbReference type="SUPFAM" id="SSF143975">
    <property type="entry name" value="IlvD/EDD N-terminal domain-like"/>
    <property type="match status" value="1"/>
</dbReference>
<evidence type="ECO:0000256" key="9">
    <source>
        <dbReference type="ARBA" id="ARBA00023239"/>
    </source>
</evidence>
<dbReference type="HAMAP" id="MF_00012">
    <property type="entry name" value="IlvD"/>
    <property type="match status" value="1"/>
</dbReference>
<dbReference type="GO" id="GO:0009082">
    <property type="term" value="P:branched-chain amino acid biosynthetic process"/>
    <property type="evidence" value="ECO:0007669"/>
    <property type="project" value="UniProtKB-KW"/>
</dbReference>
<keyword evidence="6" id="KW-0460">Magnesium</keyword>
<keyword evidence="4" id="KW-0001">2Fe-2S</keyword>
<evidence type="ECO:0000256" key="15">
    <source>
        <dbReference type="ARBA" id="ARBA00034078"/>
    </source>
</evidence>
<dbReference type="GO" id="GO:0046872">
    <property type="term" value="F:metal ion binding"/>
    <property type="evidence" value="ECO:0007669"/>
    <property type="project" value="UniProtKB-KW"/>
</dbReference>
<evidence type="ECO:0000256" key="11">
    <source>
        <dbReference type="ARBA" id="ARBA00029304"/>
    </source>
</evidence>
<evidence type="ECO:0000313" key="19">
    <source>
        <dbReference type="EMBL" id="WEW57002.1"/>
    </source>
</evidence>
<feature type="domain" description="Dihydroxy-acid/6-phosphogluconate dehydratase N-terminal" evidence="17">
    <location>
        <begin position="64"/>
        <end position="384"/>
    </location>
</feature>
<keyword evidence="7" id="KW-0408">Iron</keyword>
<evidence type="ECO:0000313" key="20">
    <source>
        <dbReference type="Proteomes" id="UP001219355"/>
    </source>
</evidence>
<comment type="cofactor">
    <cofactor evidence="1">
        <name>Mg(2+)</name>
        <dbReference type="ChEBI" id="CHEBI:18420"/>
    </cofactor>
</comment>
<evidence type="ECO:0000256" key="2">
    <source>
        <dbReference type="ARBA" id="ARBA00006486"/>
    </source>
</evidence>
<comment type="pathway">
    <text evidence="12">Amino-acid biosynthesis; L-valine biosynthesis; L-valine from pyruvate: step 3/4.</text>
</comment>
<evidence type="ECO:0000256" key="13">
    <source>
        <dbReference type="ARBA" id="ARBA00029437"/>
    </source>
</evidence>
<dbReference type="InterPro" id="IPR037237">
    <property type="entry name" value="IlvD/EDD_N"/>
</dbReference>
<dbReference type="PROSITE" id="PS00887">
    <property type="entry name" value="ILVD_EDD_2"/>
    <property type="match status" value="1"/>
</dbReference>
<keyword evidence="20" id="KW-1185">Reference proteome</keyword>
<gene>
    <name evidence="19" type="primary">ILV3</name>
    <name evidence="19" type="ORF">PRK78_002461</name>
</gene>
<comment type="catalytic activity">
    <reaction evidence="11">
        <text>(2R)-2,3-dihydroxy-3-methylbutanoate = 3-methyl-2-oxobutanoate + H2O</text>
        <dbReference type="Rhea" id="RHEA:24809"/>
        <dbReference type="ChEBI" id="CHEBI:11851"/>
        <dbReference type="ChEBI" id="CHEBI:15377"/>
        <dbReference type="ChEBI" id="CHEBI:49072"/>
        <dbReference type="EC" id="4.2.1.9"/>
    </reaction>
    <physiologicalReaction direction="left-to-right" evidence="11">
        <dbReference type="Rhea" id="RHEA:24810"/>
    </physiologicalReaction>
</comment>
<dbReference type="FunFam" id="3.50.30.80:FF:000001">
    <property type="entry name" value="Dihydroxy-acid dehydratase"/>
    <property type="match status" value="1"/>
</dbReference>
<dbReference type="SUPFAM" id="SSF52016">
    <property type="entry name" value="LeuD/IlvD-like"/>
    <property type="match status" value="1"/>
</dbReference>
<dbReference type="GO" id="GO:0005739">
    <property type="term" value="C:mitochondrion"/>
    <property type="evidence" value="ECO:0007669"/>
    <property type="project" value="TreeGrafter"/>
</dbReference>
<dbReference type="NCBIfam" id="NF002068">
    <property type="entry name" value="PRK00911.1"/>
    <property type="match status" value="1"/>
</dbReference>
<comment type="catalytic activity">
    <reaction evidence="16">
        <text>(2R,3R)-2,3-dihydroxy-3-methylpentanoate = (S)-3-methyl-2-oxopentanoate + H2O</text>
        <dbReference type="Rhea" id="RHEA:27694"/>
        <dbReference type="ChEBI" id="CHEBI:15377"/>
        <dbReference type="ChEBI" id="CHEBI:35146"/>
        <dbReference type="ChEBI" id="CHEBI:49258"/>
        <dbReference type="EC" id="4.2.1.9"/>
    </reaction>
    <physiologicalReaction direction="left-to-right" evidence="16">
        <dbReference type="Rhea" id="RHEA:27695"/>
    </physiologicalReaction>
</comment>
<dbReference type="GO" id="GO:0004160">
    <property type="term" value="F:dihydroxy-acid dehydratase activity"/>
    <property type="evidence" value="ECO:0007669"/>
    <property type="project" value="UniProtKB-EC"/>
</dbReference>
<dbReference type="GO" id="GO:0008652">
    <property type="term" value="P:amino acid biosynthetic process"/>
    <property type="evidence" value="ECO:0007669"/>
    <property type="project" value="UniProtKB-KW"/>
</dbReference>
<evidence type="ECO:0000256" key="12">
    <source>
        <dbReference type="ARBA" id="ARBA00029436"/>
    </source>
</evidence>
<dbReference type="Proteomes" id="UP001219355">
    <property type="component" value="Chromosome 2"/>
</dbReference>
<reference evidence="19" key="1">
    <citation type="submission" date="2023-03" db="EMBL/GenBank/DDBJ databases">
        <title>Emydomyces testavorans Genome Sequence.</title>
        <authorList>
            <person name="Hoyer L."/>
        </authorList>
    </citation>
    <scope>NUCLEOTIDE SEQUENCE</scope>
    <source>
        <strain evidence="19">16-2883</strain>
    </source>
</reference>
<evidence type="ECO:0000256" key="16">
    <source>
        <dbReference type="ARBA" id="ARBA00052865"/>
    </source>
</evidence>
<dbReference type="Gene3D" id="3.50.30.80">
    <property type="entry name" value="IlvD/EDD C-terminal domain-like"/>
    <property type="match status" value="1"/>
</dbReference>
<feature type="domain" description="Dihydroxy-acid/6-phosphogluconate dehydratase C-terminal" evidence="18">
    <location>
        <begin position="396"/>
        <end position="595"/>
    </location>
</feature>
<evidence type="ECO:0000256" key="7">
    <source>
        <dbReference type="ARBA" id="ARBA00023004"/>
    </source>
</evidence>
<dbReference type="PANTHER" id="PTHR21000">
    <property type="entry name" value="DIHYDROXY-ACID DEHYDRATASE DAD"/>
    <property type="match status" value="1"/>
</dbReference>
<dbReference type="InterPro" id="IPR050165">
    <property type="entry name" value="DHAD_IlvD/Edd"/>
</dbReference>
<evidence type="ECO:0000256" key="3">
    <source>
        <dbReference type="ARBA" id="ARBA00022605"/>
    </source>
</evidence>
<evidence type="ECO:0000256" key="6">
    <source>
        <dbReference type="ARBA" id="ARBA00022842"/>
    </source>
</evidence>
<dbReference type="InterPro" id="IPR004404">
    <property type="entry name" value="DihydroxyA_deHydtase"/>
</dbReference>
<evidence type="ECO:0000256" key="1">
    <source>
        <dbReference type="ARBA" id="ARBA00001946"/>
    </source>
</evidence>
<evidence type="ECO:0000256" key="14">
    <source>
        <dbReference type="ARBA" id="ARBA00029490"/>
    </source>
</evidence>
<comment type="cofactor">
    <cofactor evidence="15">
        <name>[2Fe-2S] cluster</name>
        <dbReference type="ChEBI" id="CHEBI:190135"/>
    </cofactor>
</comment>
<dbReference type="Pfam" id="PF00920">
    <property type="entry name" value="ILVD_EDD_N"/>
    <property type="match status" value="1"/>
</dbReference>
<keyword evidence="10" id="KW-0100">Branched-chain amino acid biosynthesis</keyword>
<evidence type="ECO:0000259" key="17">
    <source>
        <dbReference type="Pfam" id="PF00920"/>
    </source>
</evidence>
<dbReference type="PROSITE" id="PS00886">
    <property type="entry name" value="ILVD_EDD_1"/>
    <property type="match status" value="1"/>
</dbReference>
<dbReference type="InterPro" id="IPR000581">
    <property type="entry name" value="ILV_EDD_N"/>
</dbReference>
<comment type="similarity">
    <text evidence="2">Belongs to the IlvD/Edd family.</text>
</comment>
<keyword evidence="9 19" id="KW-0456">Lyase</keyword>
<dbReference type="InterPro" id="IPR042096">
    <property type="entry name" value="Dihydro-acid_dehy_C"/>
</dbReference>
<name>A0AAF0DEC3_9EURO</name>
<dbReference type="EMBL" id="CP120628">
    <property type="protein sequence ID" value="WEW57002.1"/>
    <property type="molecule type" value="Genomic_DNA"/>
</dbReference>
<evidence type="ECO:0000256" key="5">
    <source>
        <dbReference type="ARBA" id="ARBA00022723"/>
    </source>
</evidence>
<dbReference type="Pfam" id="PF24877">
    <property type="entry name" value="ILV_EDD_C"/>
    <property type="match status" value="1"/>
</dbReference>
<evidence type="ECO:0000256" key="4">
    <source>
        <dbReference type="ARBA" id="ARBA00022714"/>
    </source>
</evidence>
<dbReference type="InterPro" id="IPR020558">
    <property type="entry name" value="DiOHA_6PGluconate_deHydtase_CS"/>
</dbReference>
<sequence>MLPYRRLFNAFSSRAFSSTSTFQQKCKSETPLNSVSSHITQPISQGASQAMLYATGLTTEDMSKPQVGISSVWYNGNPCNMHLLDLSNLVREGVQRAGLIGYQFNTIGVSDGISMGTKGMRFSLQSRDLIADSIETVMGGQWYDANISLPGCDKNMPGVIMAMGRVNRPSLMVYGGTIRPGCAATQNNADIDIVSAFQAYGQFLTGEITEEQRFDIIRHACPGGGACGGMYTANTMASAIEVMGMTLPGSSSNPAESKAKRLECLAAGEAIKNLLVEDIRPSDILTRSAFENAMILVNITGGSTNAVLHLIAMADAVGIKLTIDDFQAVSDRTPFLADLKPSGKYVMADLHTIGGTPSLIKFLLKEGILDGSGMTVTGQTLAKNVENVPDFPSDQKIIRPLSDPIKKTGHIQILRGSLAPEGSVGKITGKEGTTFTGKARVYDDEDDFIASLERKEIKKDEKTAVVIRYTGPKGGPGMPEMLKPSSALMGAGLGSSVALITDGRFSGGSHGFLIGHIVPEAAVGGPIALVEDGDIITIDAEKRILDLEVPEDMLAQRRTKWQQRQEAGLGRPTGLTMRGTLGKYARAVTDASHGCITDAV</sequence>
<protein>
    <recommendedName>
        <fullName evidence="14">dihydroxy-acid dehydratase</fullName>
        <ecNumber evidence="14">4.2.1.9</ecNumber>
    </recommendedName>
</protein>
<evidence type="ECO:0000256" key="10">
    <source>
        <dbReference type="ARBA" id="ARBA00023304"/>
    </source>
</evidence>
<dbReference type="AlphaFoldDB" id="A0AAF0DEC3"/>